<comment type="caution">
    <text evidence="3">The sequence shown here is derived from an EMBL/GenBank/DDBJ whole genome shotgun (WGS) entry which is preliminary data.</text>
</comment>
<dbReference type="PANTHER" id="PTHR33449:SF1">
    <property type="entry name" value="NUCLEOID-ASSOCIATED PROTEIN YBAB"/>
    <property type="match status" value="1"/>
</dbReference>
<dbReference type="GO" id="GO:0043590">
    <property type="term" value="C:bacterial nucleoid"/>
    <property type="evidence" value="ECO:0007669"/>
    <property type="project" value="UniProtKB-UniRule"/>
</dbReference>
<evidence type="ECO:0000256" key="1">
    <source>
        <dbReference type="ARBA" id="ARBA00023125"/>
    </source>
</evidence>
<dbReference type="NCBIfam" id="TIGR00103">
    <property type="entry name" value="DNA_YbaB_EbfC"/>
    <property type="match status" value="1"/>
</dbReference>
<dbReference type="PANTHER" id="PTHR33449">
    <property type="entry name" value="NUCLEOID-ASSOCIATED PROTEIN YBAB"/>
    <property type="match status" value="1"/>
</dbReference>
<protein>
    <recommendedName>
        <fullName evidence="2">Nucleoid-associated protein UW63_C0009G0010</fullName>
    </recommendedName>
</protein>
<dbReference type="Gene3D" id="3.30.1310.10">
    <property type="entry name" value="Nucleoid-associated protein YbaB-like domain"/>
    <property type="match status" value="1"/>
</dbReference>
<proteinExistence type="inferred from homology"/>
<dbReference type="EMBL" id="LCJB01000009">
    <property type="protein sequence ID" value="KKT71741.1"/>
    <property type="molecule type" value="Genomic_DNA"/>
</dbReference>
<dbReference type="InterPro" id="IPR004401">
    <property type="entry name" value="YbaB/EbfC"/>
</dbReference>
<name>A0A0G1JJG5_9BACT</name>
<keyword evidence="1 2" id="KW-0238">DNA-binding</keyword>
<dbReference type="SUPFAM" id="SSF82607">
    <property type="entry name" value="YbaB-like"/>
    <property type="match status" value="1"/>
</dbReference>
<sequence>MFKIPSATSAPHPTTMFNKIKAIKDVRNQAKKIQNTMAEISAEGSAAWGKVSVRIDGNQQILSVKIDDDSMKDKTKLEEALKEAFNDAVKKIQRQMAFKMRDMGGLDALKNLGM</sequence>
<comment type="subcellular location">
    <subcellularLocation>
        <location evidence="2">Cytoplasm</location>
        <location evidence="2">Nucleoid</location>
    </subcellularLocation>
</comment>
<comment type="function">
    <text evidence="2">Binds to DNA and alters its conformation. May be involved in regulation of gene expression, nucleoid organization and DNA protection.</text>
</comment>
<dbReference type="HAMAP" id="MF_00274">
    <property type="entry name" value="DNA_YbaB_EbfC"/>
    <property type="match status" value="1"/>
</dbReference>
<dbReference type="Proteomes" id="UP000034154">
    <property type="component" value="Unassembled WGS sequence"/>
</dbReference>
<dbReference type="Pfam" id="PF02575">
    <property type="entry name" value="YbaB_DNA_bd"/>
    <property type="match status" value="1"/>
</dbReference>
<evidence type="ECO:0000313" key="3">
    <source>
        <dbReference type="EMBL" id="KKT71741.1"/>
    </source>
</evidence>
<reference evidence="3 4" key="1">
    <citation type="journal article" date="2015" name="Nature">
        <title>rRNA introns, odd ribosomes, and small enigmatic genomes across a large radiation of phyla.</title>
        <authorList>
            <person name="Brown C.T."/>
            <person name="Hug L.A."/>
            <person name="Thomas B.C."/>
            <person name="Sharon I."/>
            <person name="Castelle C.J."/>
            <person name="Singh A."/>
            <person name="Wilkins M.J."/>
            <person name="Williams K.H."/>
            <person name="Banfield J.F."/>
        </authorList>
    </citation>
    <scope>NUCLEOTIDE SEQUENCE [LARGE SCALE GENOMIC DNA]</scope>
</reference>
<accession>A0A0G1JJG5</accession>
<dbReference type="GO" id="GO:0005829">
    <property type="term" value="C:cytosol"/>
    <property type="evidence" value="ECO:0007669"/>
    <property type="project" value="TreeGrafter"/>
</dbReference>
<keyword evidence="2" id="KW-0963">Cytoplasm</keyword>
<dbReference type="InterPro" id="IPR036894">
    <property type="entry name" value="YbaB-like_sf"/>
</dbReference>
<dbReference type="GO" id="GO:0003677">
    <property type="term" value="F:DNA binding"/>
    <property type="evidence" value="ECO:0007669"/>
    <property type="project" value="UniProtKB-UniRule"/>
</dbReference>
<evidence type="ECO:0000256" key="2">
    <source>
        <dbReference type="HAMAP-Rule" id="MF_00274"/>
    </source>
</evidence>
<organism evidence="3 4">
    <name type="scientific">Candidatus Uhrbacteria bacterium GW2011_GWF2_44_350</name>
    <dbReference type="NCBI Taxonomy" id="1619000"/>
    <lineage>
        <taxon>Bacteria</taxon>
        <taxon>Candidatus Uhriibacteriota</taxon>
    </lineage>
</organism>
<gene>
    <name evidence="3" type="ORF">UW63_C0009G0010</name>
</gene>
<evidence type="ECO:0000313" key="4">
    <source>
        <dbReference type="Proteomes" id="UP000034154"/>
    </source>
</evidence>
<comment type="subunit">
    <text evidence="2">Homodimer.</text>
</comment>
<comment type="similarity">
    <text evidence="2">Belongs to the YbaB/EbfC family.</text>
</comment>
<dbReference type="AlphaFoldDB" id="A0A0G1JJG5"/>